<dbReference type="AlphaFoldDB" id="A0AAN6MYX4"/>
<proteinExistence type="predicted"/>
<dbReference type="InterPro" id="IPR045863">
    <property type="entry name" value="CorA_TM1_TM2"/>
</dbReference>
<dbReference type="Gene3D" id="1.20.58.340">
    <property type="entry name" value="Magnesium transport protein CorA, transmembrane region"/>
    <property type="match status" value="1"/>
</dbReference>
<comment type="subcellular location">
    <subcellularLocation>
        <location evidence="1">Membrane</location>
        <topology evidence="1">Multi-pass membrane protein</topology>
    </subcellularLocation>
</comment>
<feature type="transmembrane region" description="Helical" evidence="5">
    <location>
        <begin position="464"/>
        <end position="485"/>
    </location>
</feature>
<gene>
    <name evidence="6" type="ORF">QBC46DRAFT_359015</name>
</gene>
<evidence type="ECO:0000313" key="6">
    <source>
        <dbReference type="EMBL" id="KAK3934437.1"/>
    </source>
</evidence>
<evidence type="ECO:0000256" key="1">
    <source>
        <dbReference type="ARBA" id="ARBA00004141"/>
    </source>
</evidence>
<evidence type="ECO:0000256" key="5">
    <source>
        <dbReference type="SAM" id="Phobius"/>
    </source>
</evidence>
<sequence length="503" mass="56363">MAYLDYKELRSSLYLGDPRLRKSHVGTPQLKGVWRPWCQGKGRVIALHLRPDESFGPPTEYTEAAALETHLQQSAASQGPLSSPRSVYLLEGLSGDLCDVLGSCFQLHPSLFIDHERLVPCADRITGESGGLPFLPSTISSRGYVSLKYHEPMALSRRPTGFRNLCDTSGRHLAVTRLIGELSAVAISRRKCTFWCKPTAWGGWNCLIICDPPIRRILTDYSGRTGYDVVTTPYNCGYLDFVPSTSQMEVRSGPPRSSLLEDLIFYLQNHSKLLHLGDATSLRVFAEKIVASQYLKLAEYLQSNIDVVQWSLSRNQDLMKFEVSAAKEIWSDIQAWERRVGEYQDDLQGIMLQLEMPLETPPCSSRTRAWEDSTADFQYLMVRFRDISQRGRALNSAVAVLASLAGNRASFKTAELSLKEDERTGREARTVKALTILGIVFLPLSFSASLFSMSESYLPGSVRFWLYLSVSLPLLALVVLIYSMVDLGHLDRMMHCVGLSARK</sequence>
<evidence type="ECO:0000256" key="4">
    <source>
        <dbReference type="ARBA" id="ARBA00023136"/>
    </source>
</evidence>
<organism evidence="6 7">
    <name type="scientific">Diplogelasinospora grovesii</name>
    <dbReference type="NCBI Taxonomy" id="303347"/>
    <lineage>
        <taxon>Eukaryota</taxon>
        <taxon>Fungi</taxon>
        <taxon>Dikarya</taxon>
        <taxon>Ascomycota</taxon>
        <taxon>Pezizomycotina</taxon>
        <taxon>Sordariomycetes</taxon>
        <taxon>Sordariomycetidae</taxon>
        <taxon>Sordariales</taxon>
        <taxon>Diplogelasinosporaceae</taxon>
        <taxon>Diplogelasinospora</taxon>
    </lineage>
</organism>
<dbReference type="EMBL" id="MU853991">
    <property type="protein sequence ID" value="KAK3934437.1"/>
    <property type="molecule type" value="Genomic_DNA"/>
</dbReference>
<keyword evidence="7" id="KW-1185">Reference proteome</keyword>
<feature type="transmembrane region" description="Helical" evidence="5">
    <location>
        <begin position="433"/>
        <end position="452"/>
    </location>
</feature>
<accession>A0AAN6MYX4</accession>
<keyword evidence="3 5" id="KW-1133">Transmembrane helix</keyword>
<dbReference type="Proteomes" id="UP001303473">
    <property type="component" value="Unassembled WGS sequence"/>
</dbReference>
<evidence type="ECO:0000256" key="2">
    <source>
        <dbReference type="ARBA" id="ARBA00022692"/>
    </source>
</evidence>
<evidence type="ECO:0000256" key="3">
    <source>
        <dbReference type="ARBA" id="ARBA00022989"/>
    </source>
</evidence>
<comment type="caution">
    <text evidence="6">The sequence shown here is derived from an EMBL/GenBank/DDBJ whole genome shotgun (WGS) entry which is preliminary data.</text>
</comment>
<dbReference type="GO" id="GO:0016020">
    <property type="term" value="C:membrane"/>
    <property type="evidence" value="ECO:0007669"/>
    <property type="project" value="UniProtKB-SubCell"/>
</dbReference>
<protein>
    <submittedName>
        <fullName evidence="6">Uncharacterized protein</fullName>
    </submittedName>
</protein>
<reference evidence="7" key="1">
    <citation type="journal article" date="2023" name="Mol. Phylogenet. Evol.">
        <title>Genome-scale phylogeny and comparative genomics of the fungal order Sordariales.</title>
        <authorList>
            <person name="Hensen N."/>
            <person name="Bonometti L."/>
            <person name="Westerberg I."/>
            <person name="Brannstrom I.O."/>
            <person name="Guillou S."/>
            <person name="Cros-Aarteil S."/>
            <person name="Calhoun S."/>
            <person name="Haridas S."/>
            <person name="Kuo A."/>
            <person name="Mondo S."/>
            <person name="Pangilinan J."/>
            <person name="Riley R."/>
            <person name="LaButti K."/>
            <person name="Andreopoulos B."/>
            <person name="Lipzen A."/>
            <person name="Chen C."/>
            <person name="Yan M."/>
            <person name="Daum C."/>
            <person name="Ng V."/>
            <person name="Clum A."/>
            <person name="Steindorff A."/>
            <person name="Ohm R.A."/>
            <person name="Martin F."/>
            <person name="Silar P."/>
            <person name="Natvig D.O."/>
            <person name="Lalanne C."/>
            <person name="Gautier V."/>
            <person name="Ament-Velasquez S.L."/>
            <person name="Kruys A."/>
            <person name="Hutchinson M.I."/>
            <person name="Powell A.J."/>
            <person name="Barry K."/>
            <person name="Miller A.N."/>
            <person name="Grigoriev I.V."/>
            <person name="Debuchy R."/>
            <person name="Gladieux P."/>
            <person name="Hiltunen Thoren M."/>
            <person name="Johannesson H."/>
        </authorList>
    </citation>
    <scope>NUCLEOTIDE SEQUENCE [LARGE SCALE GENOMIC DNA]</scope>
    <source>
        <strain evidence="7">CBS 340.73</strain>
    </source>
</reference>
<evidence type="ECO:0000313" key="7">
    <source>
        <dbReference type="Proteomes" id="UP001303473"/>
    </source>
</evidence>
<keyword evidence="2 5" id="KW-0812">Transmembrane</keyword>
<name>A0AAN6MYX4_9PEZI</name>
<keyword evidence="4 5" id="KW-0472">Membrane</keyword>
<dbReference type="SUPFAM" id="SSF144083">
    <property type="entry name" value="Magnesium transport protein CorA, transmembrane region"/>
    <property type="match status" value="1"/>
</dbReference>